<name>A0ABW2F1W0_9BACL</name>
<dbReference type="SMART" id="SM00342">
    <property type="entry name" value="HTH_ARAC"/>
    <property type="match status" value="1"/>
</dbReference>
<feature type="domain" description="HTH araC/xylS-type" evidence="4">
    <location>
        <begin position="217"/>
        <end position="315"/>
    </location>
</feature>
<dbReference type="InterPro" id="IPR053142">
    <property type="entry name" value="PchR_regulatory_protein"/>
</dbReference>
<organism evidence="5 6">
    <name type="scientific">Cohnella cellulosilytica</name>
    <dbReference type="NCBI Taxonomy" id="986710"/>
    <lineage>
        <taxon>Bacteria</taxon>
        <taxon>Bacillati</taxon>
        <taxon>Bacillota</taxon>
        <taxon>Bacilli</taxon>
        <taxon>Bacillales</taxon>
        <taxon>Paenibacillaceae</taxon>
        <taxon>Cohnella</taxon>
    </lineage>
</organism>
<dbReference type="InterPro" id="IPR009057">
    <property type="entry name" value="Homeodomain-like_sf"/>
</dbReference>
<keyword evidence="1" id="KW-0805">Transcription regulation</keyword>
<dbReference type="Proteomes" id="UP001596378">
    <property type="component" value="Unassembled WGS sequence"/>
</dbReference>
<comment type="caution">
    <text evidence="5">The sequence shown here is derived from an EMBL/GenBank/DDBJ whole genome shotgun (WGS) entry which is preliminary data.</text>
</comment>
<evidence type="ECO:0000256" key="1">
    <source>
        <dbReference type="ARBA" id="ARBA00023015"/>
    </source>
</evidence>
<dbReference type="PROSITE" id="PS00041">
    <property type="entry name" value="HTH_ARAC_FAMILY_1"/>
    <property type="match status" value="1"/>
</dbReference>
<dbReference type="InterPro" id="IPR018060">
    <property type="entry name" value="HTH_AraC"/>
</dbReference>
<protein>
    <submittedName>
        <fullName evidence="5">Helix-turn-helix transcriptional regulator</fullName>
    </submittedName>
</protein>
<dbReference type="EMBL" id="JBHTAI010000001">
    <property type="protein sequence ID" value="MFC7146996.1"/>
    <property type="molecule type" value="Genomic_DNA"/>
</dbReference>
<gene>
    <name evidence="5" type="ORF">ACFQMJ_00500</name>
</gene>
<dbReference type="PROSITE" id="PS01124">
    <property type="entry name" value="HTH_ARAC_FAMILY_2"/>
    <property type="match status" value="1"/>
</dbReference>
<dbReference type="SUPFAM" id="SSF46689">
    <property type="entry name" value="Homeodomain-like"/>
    <property type="match status" value="2"/>
</dbReference>
<dbReference type="PANTHER" id="PTHR47893:SF1">
    <property type="entry name" value="REGULATORY PROTEIN PCHR"/>
    <property type="match status" value="1"/>
</dbReference>
<sequence>MDASLDAIYQLYFDTAPVSRVGPTTYAVAPSAGSGSIHRMSTYSGIEIVYSEYRLHSRQLNRFATRERMIELQFALSGRRSACVSGLDFTLESGKGALLLMQDFDVEFDIGCEETFRSFTLGIPVELFEYAAARDRQGDSHFERLTKGLAFRTLEFVPDERGLMLVRRLIEDAQGASRAPLLMESAAYELLNLYLTQLFEPTPVREGLSREDVRRLRRAAEILEAQMRNPPSLLALARLACINDYKLKKGFKALYGTTVYEYLRQTRMKHAMNLLRTGASNVTEAAIETGYCNVSAFAEQFRKTYGINPSAVKRIY</sequence>
<keyword evidence="2" id="KW-0238">DNA-binding</keyword>
<dbReference type="RefSeq" id="WP_378046791.1">
    <property type="nucleotide sequence ID" value="NZ_JBHMDN010000012.1"/>
</dbReference>
<evidence type="ECO:0000313" key="5">
    <source>
        <dbReference type="EMBL" id="MFC7146996.1"/>
    </source>
</evidence>
<evidence type="ECO:0000256" key="3">
    <source>
        <dbReference type="ARBA" id="ARBA00023163"/>
    </source>
</evidence>
<reference evidence="6" key="1">
    <citation type="journal article" date="2019" name="Int. J. Syst. Evol. Microbiol.">
        <title>The Global Catalogue of Microorganisms (GCM) 10K type strain sequencing project: providing services to taxonomists for standard genome sequencing and annotation.</title>
        <authorList>
            <consortium name="The Broad Institute Genomics Platform"/>
            <consortium name="The Broad Institute Genome Sequencing Center for Infectious Disease"/>
            <person name="Wu L."/>
            <person name="Ma J."/>
        </authorList>
    </citation>
    <scope>NUCLEOTIDE SEQUENCE [LARGE SCALE GENOMIC DNA]</scope>
    <source>
        <strain evidence="6">KCTC 12907</strain>
    </source>
</reference>
<dbReference type="Gene3D" id="1.10.10.60">
    <property type="entry name" value="Homeodomain-like"/>
    <property type="match status" value="2"/>
</dbReference>
<dbReference type="PANTHER" id="PTHR47893">
    <property type="entry name" value="REGULATORY PROTEIN PCHR"/>
    <property type="match status" value="1"/>
</dbReference>
<keyword evidence="3" id="KW-0804">Transcription</keyword>
<keyword evidence="6" id="KW-1185">Reference proteome</keyword>
<accession>A0ABW2F1W0</accession>
<dbReference type="Pfam" id="PF12833">
    <property type="entry name" value="HTH_18"/>
    <property type="match status" value="1"/>
</dbReference>
<evidence type="ECO:0000256" key="2">
    <source>
        <dbReference type="ARBA" id="ARBA00023125"/>
    </source>
</evidence>
<dbReference type="InterPro" id="IPR018062">
    <property type="entry name" value="HTH_AraC-typ_CS"/>
</dbReference>
<evidence type="ECO:0000259" key="4">
    <source>
        <dbReference type="PROSITE" id="PS01124"/>
    </source>
</evidence>
<evidence type="ECO:0000313" key="6">
    <source>
        <dbReference type="Proteomes" id="UP001596378"/>
    </source>
</evidence>
<proteinExistence type="predicted"/>